<protein>
    <submittedName>
        <fullName evidence="1">Uncharacterized protein YydD (DUF2326 family)</fullName>
    </submittedName>
</protein>
<dbReference type="EMBL" id="JBEPSB010000018">
    <property type="protein sequence ID" value="MET4562200.1"/>
    <property type="molecule type" value="Genomic_DNA"/>
</dbReference>
<evidence type="ECO:0000313" key="2">
    <source>
        <dbReference type="Proteomes" id="UP001549363"/>
    </source>
</evidence>
<sequence length="71" mass="8270">MSAFDVRRSFKQLHIEKHALESFIAQKKETINADEMTVRQVADLRSEEALLEKVKADIESAKETIKPEDYY</sequence>
<name>A0ABV2PMM0_9BACI</name>
<dbReference type="Proteomes" id="UP001549363">
    <property type="component" value="Unassembled WGS sequence"/>
</dbReference>
<accession>A0ABV2PMM0</accession>
<organism evidence="1 2">
    <name type="scientific">Lysinibacillus parviboronicapiens</name>
    <dbReference type="NCBI Taxonomy" id="436516"/>
    <lineage>
        <taxon>Bacteria</taxon>
        <taxon>Bacillati</taxon>
        <taxon>Bacillota</taxon>
        <taxon>Bacilli</taxon>
        <taxon>Bacillales</taxon>
        <taxon>Bacillaceae</taxon>
        <taxon>Lysinibacillus</taxon>
    </lineage>
</organism>
<dbReference type="RefSeq" id="WP_354472383.1">
    <property type="nucleotide sequence ID" value="NZ_JBEPSB010000018.1"/>
</dbReference>
<reference evidence="1 2" key="1">
    <citation type="submission" date="2024-06" db="EMBL/GenBank/DDBJ databases">
        <title>Sorghum-associated microbial communities from plants grown in Nebraska, USA.</title>
        <authorList>
            <person name="Schachtman D."/>
        </authorList>
    </citation>
    <scope>NUCLEOTIDE SEQUENCE [LARGE SCALE GENOMIC DNA]</scope>
    <source>
        <strain evidence="1 2">736</strain>
    </source>
</reference>
<comment type="caution">
    <text evidence="1">The sequence shown here is derived from an EMBL/GenBank/DDBJ whole genome shotgun (WGS) entry which is preliminary data.</text>
</comment>
<proteinExistence type="predicted"/>
<gene>
    <name evidence="1" type="ORF">ABIA69_003386</name>
</gene>
<evidence type="ECO:0000313" key="1">
    <source>
        <dbReference type="EMBL" id="MET4562200.1"/>
    </source>
</evidence>
<keyword evidence="2" id="KW-1185">Reference proteome</keyword>